<dbReference type="RefSeq" id="WP_256708281.1">
    <property type="nucleotide sequence ID" value="NZ_CP101914.1"/>
</dbReference>
<dbReference type="Pfam" id="PF07681">
    <property type="entry name" value="DoxX"/>
    <property type="match status" value="1"/>
</dbReference>
<name>A0ABY5JRZ6_9BACI</name>
<feature type="transmembrane region" description="Helical" evidence="5">
    <location>
        <begin position="42"/>
        <end position="59"/>
    </location>
</feature>
<evidence type="ECO:0000313" key="6">
    <source>
        <dbReference type="EMBL" id="UUI03103.1"/>
    </source>
</evidence>
<evidence type="ECO:0000313" key="7">
    <source>
        <dbReference type="Proteomes" id="UP001059773"/>
    </source>
</evidence>
<protein>
    <submittedName>
        <fullName evidence="6">DoxX family protein</fullName>
    </submittedName>
</protein>
<gene>
    <name evidence="6" type="ORF">NP439_24255</name>
</gene>
<keyword evidence="4 5" id="KW-0472">Membrane</keyword>
<evidence type="ECO:0000256" key="2">
    <source>
        <dbReference type="ARBA" id="ARBA00022692"/>
    </source>
</evidence>
<sequence length="123" mass="13897">MKPTKLICYVVGCVFLVSGLMKFVDLSMVSSFEQMGVPLSNYVYFFVALFEVMAGLLLIGRIFIHICLIPLIFILLGALFFTKLPLLSGDGVFAFLFASRLDLTLLILLLFLWTQRKDKEAFT</sequence>
<comment type="subcellular location">
    <subcellularLocation>
        <location evidence="1">Membrane</location>
        <topology evidence="1">Multi-pass membrane protein</topology>
    </subcellularLocation>
</comment>
<feature type="transmembrane region" description="Helical" evidence="5">
    <location>
        <begin position="7"/>
        <end position="30"/>
    </location>
</feature>
<reference evidence="6" key="1">
    <citation type="submission" date="2022-07" db="EMBL/GenBank/DDBJ databases">
        <title>FELIX.</title>
        <authorList>
            <person name="Wan K.H."/>
            <person name="Park S."/>
            <person name="Lawrence Q."/>
            <person name="Eichenberger J.P."/>
            <person name="Booth B.W."/>
            <person name="Piaggio A.J."/>
            <person name="Chandler J.C."/>
            <person name="Franklin A.B."/>
            <person name="Celniker S.E."/>
        </authorList>
    </citation>
    <scope>NUCLEOTIDE SEQUENCE</scope>
    <source>
        <strain evidence="6">QA-1986 374</strain>
    </source>
</reference>
<organism evidence="6 7">
    <name type="scientific">Oceanobacillus jeddahense</name>
    <dbReference type="NCBI Taxonomy" id="1462527"/>
    <lineage>
        <taxon>Bacteria</taxon>
        <taxon>Bacillati</taxon>
        <taxon>Bacillota</taxon>
        <taxon>Bacilli</taxon>
        <taxon>Bacillales</taxon>
        <taxon>Bacillaceae</taxon>
        <taxon>Oceanobacillus</taxon>
    </lineage>
</organism>
<feature type="transmembrane region" description="Helical" evidence="5">
    <location>
        <begin position="66"/>
        <end position="86"/>
    </location>
</feature>
<keyword evidence="2 5" id="KW-0812">Transmembrane</keyword>
<evidence type="ECO:0000256" key="5">
    <source>
        <dbReference type="SAM" id="Phobius"/>
    </source>
</evidence>
<evidence type="ECO:0000256" key="4">
    <source>
        <dbReference type="ARBA" id="ARBA00023136"/>
    </source>
</evidence>
<dbReference type="EMBL" id="CP101914">
    <property type="protein sequence ID" value="UUI03103.1"/>
    <property type="molecule type" value="Genomic_DNA"/>
</dbReference>
<accession>A0ABY5JRZ6</accession>
<feature type="transmembrane region" description="Helical" evidence="5">
    <location>
        <begin position="92"/>
        <end position="113"/>
    </location>
</feature>
<evidence type="ECO:0000256" key="1">
    <source>
        <dbReference type="ARBA" id="ARBA00004141"/>
    </source>
</evidence>
<keyword evidence="3 5" id="KW-1133">Transmembrane helix</keyword>
<evidence type="ECO:0000256" key="3">
    <source>
        <dbReference type="ARBA" id="ARBA00022989"/>
    </source>
</evidence>
<proteinExistence type="predicted"/>
<dbReference type="InterPro" id="IPR032808">
    <property type="entry name" value="DoxX"/>
</dbReference>
<dbReference type="Proteomes" id="UP001059773">
    <property type="component" value="Chromosome"/>
</dbReference>
<keyword evidence="7" id="KW-1185">Reference proteome</keyword>